<dbReference type="Proteomes" id="UP000240708">
    <property type="component" value="Unassembled WGS sequence"/>
</dbReference>
<dbReference type="PANTHER" id="PTHR38016:SF1">
    <property type="entry name" value="LIMITING CO2-INDUCIBLE PROTEIN B_C BETA CARBONYIC ANHYDRASE DOMAIN-CONTAINING PROTEIN"/>
    <property type="match status" value="1"/>
</dbReference>
<name>A0A2P8E370_9BACT</name>
<evidence type="ECO:0000259" key="1">
    <source>
        <dbReference type="Pfam" id="PF18599"/>
    </source>
</evidence>
<feature type="domain" description="Limiting CO2-inducible protein B/C beta carbonyic anhydrase" evidence="1">
    <location>
        <begin position="30"/>
        <end position="233"/>
    </location>
</feature>
<proteinExistence type="predicted"/>
<reference evidence="2 3" key="1">
    <citation type="submission" date="2018-03" db="EMBL/GenBank/DDBJ databases">
        <title>Genomic Encyclopedia of Archaeal and Bacterial Type Strains, Phase II (KMG-II): from individual species to whole genera.</title>
        <authorList>
            <person name="Goeker M."/>
        </authorList>
    </citation>
    <scope>NUCLEOTIDE SEQUENCE [LARGE SCALE GENOMIC DNA]</scope>
    <source>
        <strain evidence="2 3">DSM 28057</strain>
    </source>
</reference>
<comment type="caution">
    <text evidence="2">The sequence shown here is derived from an EMBL/GenBank/DDBJ whole genome shotgun (WGS) entry which is preliminary data.</text>
</comment>
<accession>A0A2P8E370</accession>
<dbReference type="EMBL" id="PYGF01000006">
    <property type="protein sequence ID" value="PSL03910.1"/>
    <property type="molecule type" value="Genomic_DNA"/>
</dbReference>
<keyword evidence="3" id="KW-1185">Reference proteome</keyword>
<dbReference type="RefSeq" id="WP_106567585.1">
    <property type="nucleotide sequence ID" value="NZ_PYGF01000006.1"/>
</dbReference>
<dbReference type="PANTHER" id="PTHR38016">
    <property type="entry name" value="UNNAMED PRODUCT"/>
    <property type="match status" value="1"/>
</dbReference>
<organism evidence="2 3">
    <name type="scientific">Cecembia rubra</name>
    <dbReference type="NCBI Taxonomy" id="1485585"/>
    <lineage>
        <taxon>Bacteria</taxon>
        <taxon>Pseudomonadati</taxon>
        <taxon>Bacteroidota</taxon>
        <taxon>Cytophagia</taxon>
        <taxon>Cytophagales</taxon>
        <taxon>Cyclobacteriaceae</taxon>
        <taxon>Cecembia</taxon>
    </lineage>
</organism>
<dbReference type="AlphaFoldDB" id="A0A2P8E370"/>
<dbReference type="InterPro" id="IPR040703">
    <property type="entry name" value="LCIB/C_CA"/>
</dbReference>
<dbReference type="Pfam" id="PF18599">
    <property type="entry name" value="LCIB_C_CA"/>
    <property type="match status" value="1"/>
</dbReference>
<gene>
    <name evidence="2" type="ORF">CLV48_106151</name>
</gene>
<evidence type="ECO:0000313" key="3">
    <source>
        <dbReference type="Proteomes" id="UP000240708"/>
    </source>
</evidence>
<dbReference type="OrthoDB" id="5570271at2"/>
<protein>
    <recommendedName>
        <fullName evidence="1">Limiting CO2-inducible protein B/C beta carbonyic anhydrase domain-containing protein</fullName>
    </recommendedName>
</protein>
<evidence type="ECO:0000313" key="2">
    <source>
        <dbReference type="EMBL" id="PSL03910.1"/>
    </source>
</evidence>
<sequence>MEMEPIIQQHYPNAKTGEEITFNYLNLLAREYKTNLKKMLFATSLCSDDVNVSTDFRKVLNRPFSMGGLGGLPYSGLTGMVAFSHHIPDGGDAFIFYGPHIGITDEGELGRMRRLGQKKLTNSCGALMLALERFQQEDKGEETYVPHLVEYDYQQVLLEQMLMPFKDRIIHSENPKKEITEVAYYKINKQINRLVRMSIKEFRCQKIFLLGGIIINTSEDYHDYVDIRNFEVIHTKEQEQYIPNSILETEAFKHL</sequence>